<gene>
    <name evidence="4" type="primary">ywqN_1</name>
    <name evidence="4" type="ORF">SAMEA3545359_02458</name>
</gene>
<dbReference type="SUPFAM" id="SSF52218">
    <property type="entry name" value="Flavoproteins"/>
    <property type="match status" value="1"/>
</dbReference>
<organism evidence="4">
    <name type="scientific">uncultured Anaerotruncus sp</name>
    <dbReference type="NCBI Taxonomy" id="905011"/>
    <lineage>
        <taxon>Bacteria</taxon>
        <taxon>Bacillati</taxon>
        <taxon>Bacillota</taxon>
        <taxon>Clostridia</taxon>
        <taxon>Eubacteriales</taxon>
        <taxon>Oscillospiraceae</taxon>
        <taxon>Anaerotruncus</taxon>
        <taxon>environmental samples</taxon>
    </lineage>
</organism>
<evidence type="ECO:0000256" key="1">
    <source>
        <dbReference type="ARBA" id="ARBA00022630"/>
    </source>
</evidence>
<dbReference type="GO" id="GO:0016491">
    <property type="term" value="F:oxidoreductase activity"/>
    <property type="evidence" value="ECO:0007669"/>
    <property type="project" value="UniProtKB-KW"/>
</dbReference>
<accession>A0A1C6JZL4</accession>
<dbReference type="InterPro" id="IPR051796">
    <property type="entry name" value="ISF_SsuE-like"/>
</dbReference>
<dbReference type="Gene3D" id="3.40.50.360">
    <property type="match status" value="1"/>
</dbReference>
<sequence length="180" mass="19660">MHILMITGSPHRNGTSALLADRFMVGATDAGHKIARFDAAFQKVRPCTACDACKQNGGHCVLHDDMEVLAPMLKEADVVVLVTPLYYYGMSAQLKAVIDRFYALGDQLRTGGKKAALMATCGDGEESAFDALVAHYRAMCSYLKWRDCGIVLAPGCYLRADIENSDYPQLAYELGLGMDR</sequence>
<dbReference type="InterPro" id="IPR005025">
    <property type="entry name" value="FMN_Rdtase-like_dom"/>
</dbReference>
<keyword evidence="1" id="KW-0285">Flavoprotein</keyword>
<keyword evidence="2" id="KW-0288">FMN</keyword>
<reference evidence="4" key="1">
    <citation type="submission" date="2015-09" db="EMBL/GenBank/DDBJ databases">
        <authorList>
            <consortium name="Pathogen Informatics"/>
        </authorList>
    </citation>
    <scope>NUCLEOTIDE SEQUENCE</scope>
    <source>
        <strain evidence="4">2789STDY5834896</strain>
    </source>
</reference>
<dbReference type="PANTHER" id="PTHR43278:SF2">
    <property type="entry name" value="IRON-SULFUR FLAVOPROTEIN"/>
    <property type="match status" value="1"/>
</dbReference>
<evidence type="ECO:0000313" key="4">
    <source>
        <dbReference type="EMBL" id="SCJ87443.1"/>
    </source>
</evidence>
<dbReference type="EMBL" id="FMHG01000002">
    <property type="protein sequence ID" value="SCJ87443.1"/>
    <property type="molecule type" value="Genomic_DNA"/>
</dbReference>
<dbReference type="InterPro" id="IPR029039">
    <property type="entry name" value="Flavoprotein-like_sf"/>
</dbReference>
<keyword evidence="4" id="KW-0560">Oxidoreductase</keyword>
<name>A0A1C6JZL4_9FIRM</name>
<feature type="domain" description="NADPH-dependent FMN reductase-like" evidence="3">
    <location>
        <begin position="1"/>
        <end position="141"/>
    </location>
</feature>
<evidence type="ECO:0000256" key="2">
    <source>
        <dbReference type="ARBA" id="ARBA00022643"/>
    </source>
</evidence>
<protein>
    <submittedName>
        <fullName evidence="4">Putative NAD(P)H-dependent FMN-containing oxidoreductase ywqN</fullName>
        <ecNumber evidence="4">1.-.-.-</ecNumber>
    </submittedName>
</protein>
<dbReference type="Pfam" id="PF03358">
    <property type="entry name" value="FMN_red"/>
    <property type="match status" value="1"/>
</dbReference>
<dbReference type="AlphaFoldDB" id="A0A1C6JZL4"/>
<evidence type="ECO:0000259" key="3">
    <source>
        <dbReference type="Pfam" id="PF03358"/>
    </source>
</evidence>
<dbReference type="EC" id="1.-.-.-" evidence="4"/>
<proteinExistence type="predicted"/>
<dbReference type="PANTHER" id="PTHR43278">
    <property type="entry name" value="NAD(P)H-DEPENDENT FMN-CONTAINING OXIDOREDUCTASE YWQN-RELATED"/>
    <property type="match status" value="1"/>
</dbReference>